<keyword evidence="2 5" id="KW-0238">DNA-binding</keyword>
<sequence>MELRLQKPAFWASLHLRSGLFDWDLSRELLLGSTCDQVCQGEKKKWKRSGLKPPPPVSGHHDWQPNLWMWVNPNLVCPIPGHASAAAPLPGSLPGSGPGLQAAPAPQEDSALPQKARATHVPWKAKALRSRSRRLKRTQGGWPRPPLNYCILISLALSSSVDSSLTVQEIYQFTRQHFPFFRTAPEGWKNTVRHNLCFSNSFEKTTDFVCLEGNRKSRLWKLTTEGRRKFQAETCWVQLSKQVEQSALTILFRFSLFPELMRSLFGL</sequence>
<evidence type="ECO:0000256" key="6">
    <source>
        <dbReference type="SAM" id="MobiDB-lite"/>
    </source>
</evidence>
<protein>
    <recommendedName>
        <fullName evidence="7">Fork-head domain-containing protein</fullName>
    </recommendedName>
</protein>
<dbReference type="Ensembl" id="ENSSMRT00000032950.1">
    <property type="protein sequence ID" value="ENSSMRP00000028251.1"/>
    <property type="gene ID" value="ENSSMRG00000021724.1"/>
</dbReference>
<dbReference type="InterPro" id="IPR036390">
    <property type="entry name" value="WH_DNA-bd_sf"/>
</dbReference>
<dbReference type="GO" id="GO:1990837">
    <property type="term" value="F:sequence-specific double-stranded DNA binding"/>
    <property type="evidence" value="ECO:0007669"/>
    <property type="project" value="TreeGrafter"/>
</dbReference>
<dbReference type="PRINTS" id="PR00053">
    <property type="entry name" value="FORKHEAD"/>
</dbReference>
<dbReference type="AlphaFoldDB" id="A0A8D0E9K2"/>
<feature type="region of interest" description="Disordered" evidence="6">
    <location>
        <begin position="88"/>
        <end position="139"/>
    </location>
</feature>
<dbReference type="OMA" id="FFWTAPD"/>
<evidence type="ECO:0000256" key="5">
    <source>
        <dbReference type="PROSITE-ProRule" id="PRU00089"/>
    </source>
</evidence>
<reference evidence="8" key="1">
    <citation type="submission" date="2025-08" db="UniProtKB">
        <authorList>
            <consortium name="Ensembl"/>
        </authorList>
    </citation>
    <scope>IDENTIFICATION</scope>
</reference>
<dbReference type="Proteomes" id="UP000694421">
    <property type="component" value="Unplaced"/>
</dbReference>
<dbReference type="InterPro" id="IPR052328">
    <property type="entry name" value="FOX_transcription_regulators"/>
</dbReference>
<evidence type="ECO:0000259" key="7">
    <source>
        <dbReference type="PROSITE" id="PS50039"/>
    </source>
</evidence>
<dbReference type="SMART" id="SM00339">
    <property type="entry name" value="FH"/>
    <property type="match status" value="1"/>
</dbReference>
<dbReference type="PANTHER" id="PTHR46789">
    <property type="entry name" value="FORKHEAD BOX PROTEIN R1"/>
    <property type="match status" value="1"/>
</dbReference>
<dbReference type="PROSITE" id="PS50039">
    <property type="entry name" value="FORK_HEAD_3"/>
    <property type="match status" value="1"/>
</dbReference>
<dbReference type="GO" id="GO:0003700">
    <property type="term" value="F:DNA-binding transcription factor activity"/>
    <property type="evidence" value="ECO:0007669"/>
    <property type="project" value="InterPro"/>
</dbReference>
<evidence type="ECO:0000256" key="2">
    <source>
        <dbReference type="ARBA" id="ARBA00023125"/>
    </source>
</evidence>
<dbReference type="InterPro" id="IPR036388">
    <property type="entry name" value="WH-like_DNA-bd_sf"/>
</dbReference>
<evidence type="ECO:0000313" key="9">
    <source>
        <dbReference type="Proteomes" id="UP000694421"/>
    </source>
</evidence>
<feature type="domain" description="Fork-head" evidence="7">
    <location>
        <begin position="144"/>
        <end position="225"/>
    </location>
</feature>
<dbReference type="Pfam" id="PF00250">
    <property type="entry name" value="Forkhead"/>
    <property type="match status" value="1"/>
</dbReference>
<evidence type="ECO:0000256" key="4">
    <source>
        <dbReference type="ARBA" id="ARBA00023242"/>
    </source>
</evidence>
<keyword evidence="9" id="KW-1185">Reference proteome</keyword>
<evidence type="ECO:0000313" key="8">
    <source>
        <dbReference type="Ensembl" id="ENSSMRP00000028251.1"/>
    </source>
</evidence>
<dbReference type="SUPFAM" id="SSF46785">
    <property type="entry name" value="Winged helix' DNA-binding domain"/>
    <property type="match status" value="1"/>
</dbReference>
<dbReference type="PANTHER" id="PTHR46789:SF2">
    <property type="entry name" value="FORKHEAD BOX PROTEIN R2"/>
    <property type="match status" value="1"/>
</dbReference>
<dbReference type="CDD" id="cd20036">
    <property type="entry name" value="FH_FOXR"/>
    <property type="match status" value="1"/>
</dbReference>
<evidence type="ECO:0000256" key="3">
    <source>
        <dbReference type="ARBA" id="ARBA00023163"/>
    </source>
</evidence>
<reference evidence="8" key="2">
    <citation type="submission" date="2025-09" db="UniProtKB">
        <authorList>
            <consortium name="Ensembl"/>
        </authorList>
    </citation>
    <scope>IDENTIFICATION</scope>
</reference>
<keyword evidence="4 5" id="KW-0539">Nucleus</keyword>
<evidence type="ECO:0000256" key="1">
    <source>
        <dbReference type="ARBA" id="ARBA00023015"/>
    </source>
</evidence>
<dbReference type="GO" id="GO:0005634">
    <property type="term" value="C:nucleus"/>
    <property type="evidence" value="ECO:0007669"/>
    <property type="project" value="UniProtKB-SubCell"/>
</dbReference>
<dbReference type="Gene3D" id="1.10.10.10">
    <property type="entry name" value="Winged helix-like DNA-binding domain superfamily/Winged helix DNA-binding domain"/>
    <property type="match status" value="1"/>
</dbReference>
<feature type="DNA-binding region" description="Fork-head" evidence="5">
    <location>
        <begin position="144"/>
        <end position="225"/>
    </location>
</feature>
<comment type="subcellular location">
    <subcellularLocation>
        <location evidence="5">Nucleus</location>
    </subcellularLocation>
</comment>
<organism evidence="8 9">
    <name type="scientific">Salvator merianae</name>
    <name type="common">Argentine black and white tegu</name>
    <name type="synonym">Tupinambis merianae</name>
    <dbReference type="NCBI Taxonomy" id="96440"/>
    <lineage>
        <taxon>Eukaryota</taxon>
        <taxon>Metazoa</taxon>
        <taxon>Chordata</taxon>
        <taxon>Craniata</taxon>
        <taxon>Vertebrata</taxon>
        <taxon>Euteleostomi</taxon>
        <taxon>Lepidosauria</taxon>
        <taxon>Squamata</taxon>
        <taxon>Bifurcata</taxon>
        <taxon>Unidentata</taxon>
        <taxon>Episquamata</taxon>
        <taxon>Laterata</taxon>
        <taxon>Teiioidea</taxon>
        <taxon>Teiidae</taxon>
        <taxon>Salvator</taxon>
    </lineage>
</organism>
<feature type="compositionally biased region" description="Basic residues" evidence="6">
    <location>
        <begin position="126"/>
        <end position="137"/>
    </location>
</feature>
<proteinExistence type="predicted"/>
<name>A0A8D0E9K2_SALMN</name>
<keyword evidence="1" id="KW-0805">Transcription regulation</keyword>
<dbReference type="InterPro" id="IPR001766">
    <property type="entry name" value="Fork_head_dom"/>
</dbReference>
<dbReference type="GeneTree" id="ENSGT00940000162993"/>
<keyword evidence="3" id="KW-0804">Transcription</keyword>
<accession>A0A8D0E9K2</accession>